<dbReference type="EMBL" id="JANHNZ010000005">
    <property type="protein sequence ID" value="MCQ9210129.1"/>
    <property type="molecule type" value="Genomic_DNA"/>
</dbReference>
<dbReference type="PANTHER" id="PTHR40044:SF1">
    <property type="entry name" value="INTEGRAL MEMBRANE PROTEIN"/>
    <property type="match status" value="1"/>
</dbReference>
<keyword evidence="1" id="KW-1133">Transmembrane helix</keyword>
<dbReference type="PANTHER" id="PTHR40044">
    <property type="entry name" value="INTEGRAL MEMBRANE PROTEIN-RELATED"/>
    <property type="match status" value="1"/>
</dbReference>
<proteinExistence type="predicted"/>
<reference evidence="2" key="1">
    <citation type="submission" date="2022-07" db="EMBL/GenBank/DDBJ databases">
        <authorList>
            <person name="Jung M.-Y."/>
            <person name="Lee M."/>
        </authorList>
    </citation>
    <scope>NUCLEOTIDE SEQUENCE</scope>
    <source>
        <strain evidence="2">S8</strain>
    </source>
</reference>
<feature type="transmembrane region" description="Helical" evidence="1">
    <location>
        <begin position="133"/>
        <end position="154"/>
    </location>
</feature>
<evidence type="ECO:0000313" key="2">
    <source>
        <dbReference type="EMBL" id="MCQ9210129.1"/>
    </source>
</evidence>
<feature type="transmembrane region" description="Helical" evidence="1">
    <location>
        <begin position="106"/>
        <end position="127"/>
    </location>
</feature>
<gene>
    <name evidence="2" type="ORF">NPA36_06150</name>
</gene>
<dbReference type="Pfam" id="PF06177">
    <property type="entry name" value="QueT"/>
    <property type="match status" value="1"/>
</dbReference>
<comment type="caution">
    <text evidence="2">The sequence shown here is derived from an EMBL/GenBank/DDBJ whole genome shotgun (WGS) entry which is preliminary data.</text>
</comment>
<keyword evidence="1" id="KW-0472">Membrane</keyword>
<sequence>MKANQTKVLIVNAIIAALYVVITTVFAFMSFGSIQFRIAEMLNHLIVFDKKYFYGIVGGVILANTIFMSTSGLGWYDLVFGLGHTVSSLLIGFVVFRYLKTDTQKMIALAIIFSVMIFLVAIELLIVLELPFWLSYAQTFTGEIVVMLVGIPVMQQLNKVINFKKQMN</sequence>
<reference evidence="2" key="3">
    <citation type="journal article" date="2023" name="Microbiol. Resour. Announc.">
        <title>Draft Genome Sequence of Granulicatella sp. Strain S8, Isolated from a Marine Fish, Seriola quinqueradiata.</title>
        <authorList>
            <person name="Lee M."/>
            <person name="Farooq A."/>
            <person name="Jeong J.B."/>
            <person name="Jung M.Y."/>
        </authorList>
    </citation>
    <scope>NUCLEOTIDE SEQUENCE</scope>
    <source>
        <strain evidence="2">S8</strain>
    </source>
</reference>
<evidence type="ECO:0000256" key="1">
    <source>
        <dbReference type="SAM" id="Phobius"/>
    </source>
</evidence>
<dbReference type="RefSeq" id="WP_256945245.1">
    <property type="nucleotide sequence ID" value="NZ_JANHNZ010000005.1"/>
</dbReference>
<dbReference type="Proteomes" id="UP001059480">
    <property type="component" value="Unassembled WGS sequence"/>
</dbReference>
<feature type="transmembrane region" description="Helical" evidence="1">
    <location>
        <begin position="78"/>
        <end position="99"/>
    </location>
</feature>
<accession>A0ABT1WNP0</accession>
<protein>
    <submittedName>
        <fullName evidence="2">QueT transporter family protein</fullName>
    </submittedName>
</protein>
<name>A0ABT1WNP0_9LACT</name>
<keyword evidence="1" id="KW-0812">Transmembrane</keyword>
<evidence type="ECO:0000313" key="3">
    <source>
        <dbReference type="Proteomes" id="UP001059480"/>
    </source>
</evidence>
<feature type="transmembrane region" description="Helical" evidence="1">
    <location>
        <begin position="6"/>
        <end position="31"/>
    </location>
</feature>
<feature type="transmembrane region" description="Helical" evidence="1">
    <location>
        <begin position="52"/>
        <end position="72"/>
    </location>
</feature>
<dbReference type="PIRSF" id="PIRSF031501">
    <property type="entry name" value="QueT"/>
    <property type="match status" value="1"/>
</dbReference>
<organism evidence="2 3">
    <name type="scientific">Granulicatella seriolae</name>
    <dbReference type="NCBI Taxonomy" id="2967226"/>
    <lineage>
        <taxon>Bacteria</taxon>
        <taxon>Bacillati</taxon>
        <taxon>Bacillota</taxon>
        <taxon>Bacilli</taxon>
        <taxon>Lactobacillales</taxon>
        <taxon>Carnobacteriaceae</taxon>
        <taxon>Granulicatella</taxon>
    </lineage>
</organism>
<dbReference type="InterPro" id="IPR010387">
    <property type="entry name" value="QueT"/>
</dbReference>
<reference evidence="2" key="2">
    <citation type="journal article" date="2023" name="Curr. Microbiol.">
        <title>Granulicatella seriolae sp. nov., a Novel Facultative Anaerobe Isolated from Yellowtail Marine Fish.</title>
        <authorList>
            <person name="Lee M."/>
            <person name="Choi Y.J."/>
            <person name="Farooq A."/>
            <person name="Jeong J.B."/>
            <person name="Jung M.Y."/>
        </authorList>
    </citation>
    <scope>NUCLEOTIDE SEQUENCE</scope>
    <source>
        <strain evidence="2">S8</strain>
    </source>
</reference>
<keyword evidence="3" id="KW-1185">Reference proteome</keyword>